<accession>A0A7W2TTV0</accession>
<dbReference type="Proteomes" id="UP000539350">
    <property type="component" value="Unassembled WGS sequence"/>
</dbReference>
<proteinExistence type="predicted"/>
<dbReference type="InterPro" id="IPR052552">
    <property type="entry name" value="YeaO-like"/>
</dbReference>
<name>A0A7W2TTV0_9GAMM</name>
<reference evidence="1 2" key="1">
    <citation type="submission" date="2020-07" db="EMBL/GenBank/DDBJ databases">
        <title>Halieaceae bacterium, F7430, whole genome shotgun sequencing project.</title>
        <authorList>
            <person name="Jiang S."/>
            <person name="Liu Z.W."/>
            <person name="Du Z.J."/>
        </authorList>
    </citation>
    <scope>NUCLEOTIDE SEQUENCE [LARGE SCALE GENOMIC DNA]</scope>
    <source>
        <strain evidence="1 2">F7430</strain>
    </source>
</reference>
<organism evidence="1 2">
    <name type="scientific">Sediminihaliea albiluteola</name>
    <dbReference type="NCBI Taxonomy" id="2758564"/>
    <lineage>
        <taxon>Bacteria</taxon>
        <taxon>Pseudomonadati</taxon>
        <taxon>Pseudomonadota</taxon>
        <taxon>Gammaproteobacteria</taxon>
        <taxon>Cellvibrionales</taxon>
        <taxon>Halieaceae</taxon>
        <taxon>Sediminihaliea</taxon>
    </lineage>
</organism>
<dbReference type="AlphaFoldDB" id="A0A7W2TTV0"/>
<gene>
    <name evidence="1" type="ORF">H2508_01720</name>
</gene>
<evidence type="ECO:0000313" key="1">
    <source>
        <dbReference type="EMBL" id="MBA6411826.1"/>
    </source>
</evidence>
<evidence type="ECO:0000313" key="2">
    <source>
        <dbReference type="Proteomes" id="UP000539350"/>
    </source>
</evidence>
<dbReference type="PANTHER" id="PTHR36849">
    <property type="entry name" value="CYTOPLASMIC PROTEIN-RELATED"/>
    <property type="match status" value="1"/>
</dbReference>
<keyword evidence="2" id="KW-1185">Reference proteome</keyword>
<dbReference type="EMBL" id="JACFXU010000013">
    <property type="protein sequence ID" value="MBA6411826.1"/>
    <property type="molecule type" value="Genomic_DNA"/>
</dbReference>
<dbReference type="RefSeq" id="WP_182168681.1">
    <property type="nucleotide sequence ID" value="NZ_JACFXU010000013.1"/>
</dbReference>
<sequence>MAKMIKIHCKRAYEPPASNDGYRLLVDALWPRGVAKASLQIDEWDKELSPSSELRKWFGHEPRLWAAFYQKYHHELRDKLSAERVAELLDYARDRGLTLVYAAKDERHNNAVALKMYLESDSA</sequence>
<comment type="caution">
    <text evidence="1">The sequence shown here is derived from an EMBL/GenBank/DDBJ whole genome shotgun (WGS) entry which is preliminary data.</text>
</comment>
<protein>
    <submittedName>
        <fullName evidence="1">DUF488 family protein</fullName>
    </submittedName>
</protein>
<dbReference type="Pfam" id="PF22752">
    <property type="entry name" value="DUF488-N3i"/>
    <property type="match status" value="1"/>
</dbReference>
<dbReference type="PANTHER" id="PTHR36849:SF1">
    <property type="entry name" value="CYTOPLASMIC PROTEIN"/>
    <property type="match status" value="1"/>
</dbReference>